<evidence type="ECO:0000313" key="2">
    <source>
        <dbReference type="Proteomes" id="UP000685013"/>
    </source>
</evidence>
<proteinExistence type="predicted"/>
<evidence type="ECO:0000313" key="1">
    <source>
        <dbReference type="EMBL" id="KAG6604353.1"/>
    </source>
</evidence>
<reference evidence="1 2" key="1">
    <citation type="journal article" date="2021" name="Hortic Res">
        <title>The domestication of Cucurbita argyrosperma as revealed by the genome of its wild relative.</title>
        <authorList>
            <person name="Barrera-Redondo J."/>
            <person name="Sanchez-de la Vega G."/>
            <person name="Aguirre-Liguori J.A."/>
            <person name="Castellanos-Morales G."/>
            <person name="Gutierrez-Guerrero Y.T."/>
            <person name="Aguirre-Dugua X."/>
            <person name="Aguirre-Planter E."/>
            <person name="Tenaillon M.I."/>
            <person name="Lira-Saade R."/>
            <person name="Eguiarte L.E."/>
        </authorList>
    </citation>
    <scope>NUCLEOTIDE SEQUENCE [LARGE SCALE GENOMIC DNA]</scope>
    <source>
        <strain evidence="1">JBR-2021</strain>
    </source>
</reference>
<comment type="caution">
    <text evidence="1">The sequence shown here is derived from an EMBL/GenBank/DDBJ whole genome shotgun (WGS) entry which is preliminary data.</text>
</comment>
<organism evidence="1 2">
    <name type="scientific">Cucurbita argyrosperma subsp. sororia</name>
    <dbReference type="NCBI Taxonomy" id="37648"/>
    <lineage>
        <taxon>Eukaryota</taxon>
        <taxon>Viridiplantae</taxon>
        <taxon>Streptophyta</taxon>
        <taxon>Embryophyta</taxon>
        <taxon>Tracheophyta</taxon>
        <taxon>Spermatophyta</taxon>
        <taxon>Magnoliopsida</taxon>
        <taxon>eudicotyledons</taxon>
        <taxon>Gunneridae</taxon>
        <taxon>Pentapetalae</taxon>
        <taxon>rosids</taxon>
        <taxon>fabids</taxon>
        <taxon>Cucurbitales</taxon>
        <taxon>Cucurbitaceae</taxon>
        <taxon>Cucurbiteae</taxon>
        <taxon>Cucurbita</taxon>
    </lineage>
</organism>
<dbReference type="Proteomes" id="UP000685013">
    <property type="component" value="Chromosome 3"/>
</dbReference>
<name>A0AAV6P104_9ROSI</name>
<protein>
    <submittedName>
        <fullName evidence="1">Uncharacterized protein</fullName>
    </submittedName>
</protein>
<accession>A0AAV6P104</accession>
<gene>
    <name evidence="1" type="ORF">SDJN03_04962</name>
</gene>
<sequence>MAPNPILGEDFPSYGPEKIPFFFKASRMCVRGAHTFVRLWLMNDESRLLLVLYLFGGKLSTEFGFCIDSALQRLSVLLRSIFSCIDSVLDDG</sequence>
<dbReference type="AlphaFoldDB" id="A0AAV6P104"/>
<keyword evidence="2" id="KW-1185">Reference proteome</keyword>
<dbReference type="EMBL" id="JAGKQH010000003">
    <property type="protein sequence ID" value="KAG6604353.1"/>
    <property type="molecule type" value="Genomic_DNA"/>
</dbReference>
<feature type="non-terminal residue" evidence="1">
    <location>
        <position position="1"/>
    </location>
</feature>